<gene>
    <name evidence="1" type="ORF">JOE42_003508</name>
</gene>
<proteinExistence type="predicted"/>
<dbReference type="EMBL" id="JAFBBK010000001">
    <property type="protein sequence ID" value="MBM7416775.1"/>
    <property type="molecule type" value="Genomic_DNA"/>
</dbReference>
<evidence type="ECO:0000313" key="2">
    <source>
        <dbReference type="Proteomes" id="UP000703038"/>
    </source>
</evidence>
<protein>
    <submittedName>
        <fullName evidence="1">CBS domain-containing protein</fullName>
    </submittedName>
</protein>
<name>A0ABS2KXX0_9NOCA</name>
<organism evidence="1 2">
    <name type="scientific">Rhodococcoides corynebacterioides</name>
    <dbReference type="NCBI Taxonomy" id="53972"/>
    <lineage>
        <taxon>Bacteria</taxon>
        <taxon>Bacillati</taxon>
        <taxon>Actinomycetota</taxon>
        <taxon>Actinomycetes</taxon>
        <taxon>Mycobacteriales</taxon>
        <taxon>Nocardiaceae</taxon>
        <taxon>Rhodococcoides</taxon>
    </lineage>
</organism>
<accession>A0ABS2KXX0</accession>
<keyword evidence="2" id="KW-1185">Reference proteome</keyword>
<dbReference type="RefSeq" id="WP_307806057.1">
    <property type="nucleotide sequence ID" value="NZ_JAFBBK010000001.1"/>
</dbReference>
<reference evidence="1 2" key="1">
    <citation type="submission" date="2021-01" db="EMBL/GenBank/DDBJ databases">
        <title>Genomics of switchgrass bacterial isolates.</title>
        <authorList>
            <person name="Shade A."/>
        </authorList>
    </citation>
    <scope>NUCLEOTIDE SEQUENCE [LARGE SCALE GENOMIC DNA]</scope>
    <source>
        <strain evidence="1 2">PvP111</strain>
    </source>
</reference>
<sequence length="142" mass="15959">MEIDRWRSRLPVTRSSDGELVGWTVSDLALDSGELVDAVNPVGHVVAEDLPLEDAIDVLEHHGLGSLSAPYWARAPLPVVSELDLRRPRADWTWRRMVMTQLDDTKVWVRPAYPSYPERMVELAVPLPVDDVLVAEPPVTDE</sequence>
<dbReference type="Proteomes" id="UP000703038">
    <property type="component" value="Unassembled WGS sequence"/>
</dbReference>
<comment type="caution">
    <text evidence="1">The sequence shown here is derived from an EMBL/GenBank/DDBJ whole genome shotgun (WGS) entry which is preliminary data.</text>
</comment>
<evidence type="ECO:0000313" key="1">
    <source>
        <dbReference type="EMBL" id="MBM7416775.1"/>
    </source>
</evidence>